<dbReference type="OrthoDB" id="6127264at2759"/>
<proteinExistence type="predicted"/>
<dbReference type="Gene3D" id="2.10.70.10">
    <property type="entry name" value="Complement Module, domain 1"/>
    <property type="match status" value="1"/>
</dbReference>
<comment type="caution">
    <text evidence="2">The sequence shown here is derived from an EMBL/GenBank/DDBJ whole genome shotgun (WGS) entry which is preliminary data.</text>
</comment>
<dbReference type="SUPFAM" id="SSF57535">
    <property type="entry name" value="Complement control module/SCR domain"/>
    <property type="match status" value="1"/>
</dbReference>
<dbReference type="EMBL" id="BEZZ01066562">
    <property type="protein sequence ID" value="GCC41605.1"/>
    <property type="molecule type" value="Genomic_DNA"/>
</dbReference>
<reference evidence="2 3" key="1">
    <citation type="journal article" date="2018" name="Nat. Ecol. Evol.">
        <title>Shark genomes provide insights into elasmobranch evolution and the origin of vertebrates.</title>
        <authorList>
            <person name="Hara Y"/>
            <person name="Yamaguchi K"/>
            <person name="Onimaru K"/>
            <person name="Kadota M"/>
            <person name="Koyanagi M"/>
            <person name="Keeley SD"/>
            <person name="Tatsumi K"/>
            <person name="Tanaka K"/>
            <person name="Motone F"/>
            <person name="Kageyama Y"/>
            <person name="Nozu R"/>
            <person name="Adachi N"/>
            <person name="Nishimura O"/>
            <person name="Nakagawa R"/>
            <person name="Tanegashima C"/>
            <person name="Kiyatake I"/>
            <person name="Matsumoto R"/>
            <person name="Murakumo K"/>
            <person name="Nishida K"/>
            <person name="Terakita A"/>
            <person name="Kuratani S"/>
            <person name="Sato K"/>
            <person name="Hyodo S Kuraku.S."/>
        </authorList>
    </citation>
    <scope>NUCLEOTIDE SEQUENCE [LARGE SCALE GENOMIC DNA]</scope>
</reference>
<keyword evidence="3" id="KW-1185">Reference proteome</keyword>
<organism evidence="2 3">
    <name type="scientific">Chiloscyllium punctatum</name>
    <name type="common">Brownbanded bambooshark</name>
    <name type="synonym">Hemiscyllium punctatum</name>
    <dbReference type="NCBI Taxonomy" id="137246"/>
    <lineage>
        <taxon>Eukaryota</taxon>
        <taxon>Metazoa</taxon>
        <taxon>Chordata</taxon>
        <taxon>Craniata</taxon>
        <taxon>Vertebrata</taxon>
        <taxon>Chondrichthyes</taxon>
        <taxon>Elasmobranchii</taxon>
        <taxon>Galeomorphii</taxon>
        <taxon>Galeoidea</taxon>
        <taxon>Orectolobiformes</taxon>
        <taxon>Hemiscylliidae</taxon>
        <taxon>Chiloscyllium</taxon>
    </lineage>
</organism>
<gene>
    <name evidence="2" type="ORF">chiPu_0025835</name>
</gene>
<evidence type="ECO:0000313" key="3">
    <source>
        <dbReference type="Proteomes" id="UP000287033"/>
    </source>
</evidence>
<dbReference type="Gene3D" id="2.20.28.230">
    <property type="match status" value="1"/>
</dbReference>
<evidence type="ECO:0008006" key="4">
    <source>
        <dbReference type="Google" id="ProtNLM"/>
    </source>
</evidence>
<feature type="non-terminal residue" evidence="2">
    <location>
        <position position="1"/>
    </location>
</feature>
<evidence type="ECO:0000256" key="1">
    <source>
        <dbReference type="ARBA" id="ARBA00023157"/>
    </source>
</evidence>
<dbReference type="InterPro" id="IPR035976">
    <property type="entry name" value="Sushi/SCR/CCP_sf"/>
</dbReference>
<name>A0A401TG49_CHIPU</name>
<protein>
    <recommendedName>
        <fullName evidence="4">Sushi domain-containing protein</fullName>
    </recommendedName>
</protein>
<keyword evidence="1" id="KW-1015">Disulfide bond</keyword>
<evidence type="ECO:0000313" key="2">
    <source>
        <dbReference type="EMBL" id="GCC41605.1"/>
    </source>
</evidence>
<dbReference type="AlphaFoldDB" id="A0A401TG49"/>
<accession>A0A401TG49</accession>
<dbReference type="Proteomes" id="UP000287033">
    <property type="component" value="Unassembled WGS sequence"/>
</dbReference>
<sequence>YKISGRDYRQCTADGWDGEVSSCEPITCGNPGEILNGHYRISNETVGNKVFFYCDFG</sequence>